<dbReference type="AlphaFoldDB" id="A0A179ICB1"/>
<sequence>MPTRPSFDSLPLRKDGPLGNAWGLYGDDDELGALNLLTPETTIDAAKEIVDGTRVATDWPLDSMQPPAFKRQAFHHSIVNKAPRAVNDDIVTFNTQSSTQWDGFRHYGARKCGRFYNGATQEQITDSNRIGTQAAMLIVWVETGGIVGRGVLLDWASWARKEGLEVNVHSHYAITAEALGQVAASQGIIFKQGDILFIRTGFTESYDSLTNEAKVELTKEYAPETIGLESSKATLRWIWDNGFAAIAGDQPAMEAMPFPQHQYVLHEWLLPGWGMPIGELFNLKRLSEECRERKRWTFFFSSMPIYVRGGVASPPNGVAIF</sequence>
<dbReference type="GO" id="GO:0019441">
    <property type="term" value="P:L-tryptophan catabolic process to kynurenine"/>
    <property type="evidence" value="ECO:0007669"/>
    <property type="project" value="InterPro"/>
</dbReference>
<dbReference type="Pfam" id="PF04199">
    <property type="entry name" value="Cyclase"/>
    <property type="match status" value="1"/>
</dbReference>
<dbReference type="OrthoDB" id="5396at2759"/>
<gene>
    <name evidence="2" type="ORF">LLEC1_04802</name>
</gene>
<comment type="caution">
    <text evidence="2">The sequence shown here is derived from an EMBL/GenBank/DDBJ whole genome shotgun (WGS) entry which is preliminary data.</text>
</comment>
<evidence type="ECO:0000313" key="3">
    <source>
        <dbReference type="Proteomes" id="UP000243081"/>
    </source>
</evidence>
<dbReference type="OMA" id="FWMTHTP"/>
<organism evidence="2 3">
    <name type="scientific">Cordyceps confragosa</name>
    <name type="common">Lecanicillium lecanii</name>
    <dbReference type="NCBI Taxonomy" id="2714763"/>
    <lineage>
        <taxon>Eukaryota</taxon>
        <taxon>Fungi</taxon>
        <taxon>Dikarya</taxon>
        <taxon>Ascomycota</taxon>
        <taxon>Pezizomycotina</taxon>
        <taxon>Sordariomycetes</taxon>
        <taxon>Hypocreomycetidae</taxon>
        <taxon>Hypocreales</taxon>
        <taxon>Cordycipitaceae</taxon>
        <taxon>Akanthomyces</taxon>
    </lineage>
</organism>
<dbReference type="InterPro" id="IPR007325">
    <property type="entry name" value="KFase/CYL"/>
</dbReference>
<protein>
    <recommendedName>
        <fullName evidence="4">Cyclase</fullName>
    </recommendedName>
</protein>
<name>A0A179ICB1_CORDF</name>
<dbReference type="Gene3D" id="3.50.30.50">
    <property type="entry name" value="Putative cyclase"/>
    <property type="match status" value="1"/>
</dbReference>
<reference evidence="2 3" key="1">
    <citation type="submission" date="2016-03" db="EMBL/GenBank/DDBJ databases">
        <title>Fine-scale spatial genetic structure of a fungal parasite of coffee scale insects.</title>
        <authorList>
            <person name="Jackson D."/>
            <person name="Zemenick K.A."/>
            <person name="Malloure B."/>
            <person name="Quandt C.A."/>
            <person name="James T.Y."/>
        </authorList>
    </citation>
    <scope>NUCLEOTIDE SEQUENCE [LARGE SCALE GENOMIC DNA]</scope>
    <source>
        <strain evidence="2 3">UM487</strain>
    </source>
</reference>
<keyword evidence="3" id="KW-1185">Reference proteome</keyword>
<evidence type="ECO:0000256" key="1">
    <source>
        <dbReference type="ARBA" id="ARBA00007865"/>
    </source>
</evidence>
<evidence type="ECO:0000313" key="2">
    <source>
        <dbReference type="EMBL" id="OAQ99541.1"/>
    </source>
</evidence>
<comment type="similarity">
    <text evidence="1">Belongs to the Cyclase 1 superfamily.</text>
</comment>
<dbReference type="PANTHER" id="PTHR34861">
    <property type="match status" value="1"/>
</dbReference>
<dbReference type="Proteomes" id="UP000243081">
    <property type="component" value="Unassembled WGS sequence"/>
</dbReference>
<evidence type="ECO:0008006" key="4">
    <source>
        <dbReference type="Google" id="ProtNLM"/>
    </source>
</evidence>
<dbReference type="EMBL" id="LUKN01002161">
    <property type="protein sequence ID" value="OAQ99541.1"/>
    <property type="molecule type" value="Genomic_DNA"/>
</dbReference>
<dbReference type="GO" id="GO:0004061">
    <property type="term" value="F:arylformamidase activity"/>
    <property type="evidence" value="ECO:0007669"/>
    <property type="project" value="InterPro"/>
</dbReference>
<accession>A0A179ICB1</accession>
<dbReference type="SUPFAM" id="SSF102198">
    <property type="entry name" value="Putative cyclase"/>
    <property type="match status" value="1"/>
</dbReference>
<dbReference type="PANTHER" id="PTHR34861:SF11">
    <property type="entry name" value="CYCLASE"/>
    <property type="match status" value="1"/>
</dbReference>
<dbReference type="InterPro" id="IPR037175">
    <property type="entry name" value="KFase_sf"/>
</dbReference>
<proteinExistence type="inferred from homology"/>